<feature type="non-terminal residue" evidence="1">
    <location>
        <position position="1"/>
    </location>
</feature>
<proteinExistence type="predicted"/>
<evidence type="ECO:0000313" key="2">
    <source>
        <dbReference type="Proteomes" id="UP001642360"/>
    </source>
</evidence>
<comment type="caution">
    <text evidence="1">The sequence shown here is derived from an EMBL/GenBank/DDBJ whole genome shotgun (WGS) entry which is preliminary data.</text>
</comment>
<dbReference type="AlphaFoldDB" id="A0ABC8S7H3"/>
<reference evidence="1 2" key="1">
    <citation type="submission" date="2024-02" db="EMBL/GenBank/DDBJ databases">
        <authorList>
            <person name="Vignale AGUSTIN F."/>
            <person name="Sosa J E."/>
            <person name="Modenutti C."/>
        </authorList>
    </citation>
    <scope>NUCLEOTIDE SEQUENCE [LARGE SCALE GENOMIC DNA]</scope>
</reference>
<accession>A0ABC8S7H3</accession>
<protein>
    <submittedName>
        <fullName evidence="1">Uncharacterized protein</fullName>
    </submittedName>
</protein>
<dbReference type="EMBL" id="CAUOFW020002088">
    <property type="protein sequence ID" value="CAK9150988.1"/>
    <property type="molecule type" value="Genomic_DNA"/>
</dbReference>
<name>A0ABC8S7H3_9AQUA</name>
<organism evidence="1 2">
    <name type="scientific">Ilex paraguariensis</name>
    <name type="common">yerba mate</name>
    <dbReference type="NCBI Taxonomy" id="185542"/>
    <lineage>
        <taxon>Eukaryota</taxon>
        <taxon>Viridiplantae</taxon>
        <taxon>Streptophyta</taxon>
        <taxon>Embryophyta</taxon>
        <taxon>Tracheophyta</taxon>
        <taxon>Spermatophyta</taxon>
        <taxon>Magnoliopsida</taxon>
        <taxon>eudicotyledons</taxon>
        <taxon>Gunneridae</taxon>
        <taxon>Pentapetalae</taxon>
        <taxon>asterids</taxon>
        <taxon>campanulids</taxon>
        <taxon>Aquifoliales</taxon>
        <taxon>Aquifoliaceae</taxon>
        <taxon>Ilex</taxon>
    </lineage>
</organism>
<dbReference type="Proteomes" id="UP001642360">
    <property type="component" value="Unassembled WGS sequence"/>
</dbReference>
<sequence>KPTIWELSVNIRKLLLPPAFDSYRENTTSPPDNKRKTNWTLYAKMGNMESSEEEFGLPNNLLLLALRDGFCQRIHPTEIPIKKIYQLFF</sequence>
<keyword evidence="2" id="KW-1185">Reference proteome</keyword>
<gene>
    <name evidence="1" type="ORF">ILEXP_LOCUS19145</name>
</gene>
<evidence type="ECO:0000313" key="1">
    <source>
        <dbReference type="EMBL" id="CAK9150988.1"/>
    </source>
</evidence>